<dbReference type="KEGG" id="svt:SVTN_32180"/>
<dbReference type="EMBL" id="CP010407">
    <property type="protein sequence ID" value="AJF68323.1"/>
    <property type="molecule type" value="Genomic_DNA"/>
</dbReference>
<keyword evidence="4" id="KW-1185">Reference proteome</keyword>
<dbReference type="InterPro" id="IPR000073">
    <property type="entry name" value="AB_hydrolase_1"/>
</dbReference>
<gene>
    <name evidence="3" type="ORF">SVTN_32180</name>
</gene>
<evidence type="ECO:0000313" key="3">
    <source>
        <dbReference type="EMBL" id="AJF68323.1"/>
    </source>
</evidence>
<proteinExistence type="predicted"/>
<dbReference type="GO" id="GO:0004601">
    <property type="term" value="F:peroxidase activity"/>
    <property type="evidence" value="ECO:0007669"/>
    <property type="project" value="UniProtKB-KW"/>
</dbReference>
<feature type="domain" description="AB hydrolase-1" evidence="2">
    <location>
        <begin position="21"/>
        <end position="253"/>
    </location>
</feature>
<dbReference type="Pfam" id="PF00561">
    <property type="entry name" value="Abhydrolase_1"/>
    <property type="match status" value="1"/>
</dbReference>
<dbReference type="PRINTS" id="PR00111">
    <property type="entry name" value="ABHYDROLASE"/>
</dbReference>
<keyword evidence="3" id="KW-0378">Hydrolase</keyword>
<dbReference type="Gene3D" id="3.40.50.1820">
    <property type="entry name" value="alpha/beta hydrolase"/>
    <property type="match status" value="1"/>
</dbReference>
<dbReference type="AlphaFoldDB" id="A0A0B5IF51"/>
<keyword evidence="1" id="KW-0575">Peroxidase</keyword>
<dbReference type="InterPro" id="IPR050471">
    <property type="entry name" value="AB_hydrolase"/>
</dbReference>
<dbReference type="GO" id="GO:0016787">
    <property type="term" value="F:hydrolase activity"/>
    <property type="evidence" value="ECO:0007669"/>
    <property type="project" value="UniProtKB-KW"/>
</dbReference>
<organism evidence="3 4">
    <name type="scientific">Streptomyces vietnamensis</name>
    <dbReference type="NCBI Taxonomy" id="362257"/>
    <lineage>
        <taxon>Bacteria</taxon>
        <taxon>Bacillati</taxon>
        <taxon>Actinomycetota</taxon>
        <taxon>Actinomycetes</taxon>
        <taxon>Kitasatosporales</taxon>
        <taxon>Streptomycetaceae</taxon>
        <taxon>Streptomyces</taxon>
    </lineage>
</organism>
<dbReference type="InterPro" id="IPR000639">
    <property type="entry name" value="Epox_hydrolase-like"/>
</dbReference>
<dbReference type="SUPFAM" id="SSF53474">
    <property type="entry name" value="alpha/beta-Hydrolases"/>
    <property type="match status" value="1"/>
</dbReference>
<accession>A0A0B5IF51</accession>
<dbReference type="PANTHER" id="PTHR43433">
    <property type="entry name" value="HYDROLASE, ALPHA/BETA FOLD FAMILY PROTEIN"/>
    <property type="match status" value="1"/>
</dbReference>
<dbReference type="PRINTS" id="PR00412">
    <property type="entry name" value="EPOXHYDRLASE"/>
</dbReference>
<keyword evidence="1" id="KW-0560">Oxidoreductase</keyword>
<evidence type="ECO:0000313" key="4">
    <source>
        <dbReference type="Proteomes" id="UP000031774"/>
    </source>
</evidence>
<dbReference type="RefSeq" id="WP_041132247.1">
    <property type="nucleotide sequence ID" value="NZ_CP010407.1"/>
</dbReference>
<dbReference type="HOGENOM" id="CLU_020336_50_1_11"/>
<dbReference type="InterPro" id="IPR029058">
    <property type="entry name" value="AB_hydrolase_fold"/>
</dbReference>
<reference evidence="3 4" key="1">
    <citation type="submission" date="2014-12" db="EMBL/GenBank/DDBJ databases">
        <title>Complete genome sequence of Streptomyces vietnamensis strain GIMV4.0001, a genetic manipulable producer of the benzoisochromanequinone antibiotic granaticin.</title>
        <authorList>
            <person name="Deng M.R."/>
            <person name="Guo J."/>
            <person name="Ma L.Y."/>
            <person name="Feng G.D."/>
            <person name="Mo C.Y."/>
            <person name="Zhu H.H."/>
        </authorList>
    </citation>
    <scope>NUCLEOTIDE SEQUENCE [LARGE SCALE GENOMIC DNA]</scope>
    <source>
        <strain evidence="4">GIMV4.0001</strain>
    </source>
</reference>
<dbReference type="STRING" id="362257.SVTN_32180"/>
<name>A0A0B5IF51_9ACTN</name>
<dbReference type="PANTHER" id="PTHR43433:SF5">
    <property type="entry name" value="AB HYDROLASE-1 DOMAIN-CONTAINING PROTEIN"/>
    <property type="match status" value="1"/>
</dbReference>
<evidence type="ECO:0000259" key="2">
    <source>
        <dbReference type="Pfam" id="PF00561"/>
    </source>
</evidence>
<protein>
    <submittedName>
        <fullName evidence="3">Alpha/beta hydrolase</fullName>
    </submittedName>
</protein>
<evidence type="ECO:0000256" key="1">
    <source>
        <dbReference type="ARBA" id="ARBA00022559"/>
    </source>
</evidence>
<dbReference type="Proteomes" id="UP000031774">
    <property type="component" value="Chromosome"/>
</dbReference>
<sequence>MPQVSTNGIRLSYQRSGQGEPVLFIMGSGAAGRVWTMHQTPAVIQAGYEAVVFDNRGIGGSDAPEGKYSLADMVADTKGLIEALDLGPCRIVGYSMGAMIAQELAIEAPHLVRSAVLMATRARSDAMRRAMLESDQLMRENRVQLPPKYEAVRTVLEMLSPASLNDDDAIRSWLDIFELTGSGSNTADGQAWVIQSGDRRKALRAITVPCRAISFADDLICPPHLVSEVADAIPGCDFVEIPDAGHLGHLEQPEAVNAAITEFLDKY</sequence>